<dbReference type="InterPro" id="IPR016454">
    <property type="entry name" value="Cysteine_dSase"/>
</dbReference>
<evidence type="ECO:0000256" key="7">
    <source>
        <dbReference type="RuleBase" id="RU004504"/>
    </source>
</evidence>
<organism evidence="9 10">
    <name type="scientific">Natranaerobius trueperi</name>
    <dbReference type="NCBI Taxonomy" id="759412"/>
    <lineage>
        <taxon>Bacteria</taxon>
        <taxon>Bacillati</taxon>
        <taxon>Bacillota</taxon>
        <taxon>Clostridia</taxon>
        <taxon>Natranaerobiales</taxon>
        <taxon>Natranaerobiaceae</taxon>
        <taxon>Natranaerobius</taxon>
    </lineage>
</organism>
<evidence type="ECO:0000256" key="3">
    <source>
        <dbReference type="ARBA" id="ARBA00022723"/>
    </source>
</evidence>
<feature type="domain" description="Aminotransferase class V" evidence="8">
    <location>
        <begin position="3"/>
        <end position="369"/>
    </location>
</feature>
<comment type="cofactor">
    <cofactor evidence="1 7">
        <name>pyridoxal 5'-phosphate</name>
        <dbReference type="ChEBI" id="CHEBI:597326"/>
    </cofactor>
</comment>
<dbReference type="PIRSF" id="PIRSF005572">
    <property type="entry name" value="NifS"/>
    <property type="match status" value="1"/>
</dbReference>
<dbReference type="GO" id="GO:0031071">
    <property type="term" value="F:cysteine desulfurase activity"/>
    <property type="evidence" value="ECO:0007669"/>
    <property type="project" value="UniProtKB-ARBA"/>
</dbReference>
<dbReference type="FunFam" id="3.40.640.10:FF:000084">
    <property type="entry name" value="IscS-like cysteine desulfurase"/>
    <property type="match status" value="1"/>
</dbReference>
<comment type="caution">
    <text evidence="9">The sequence shown here is derived from an EMBL/GenBank/DDBJ whole genome shotgun (WGS) entry which is preliminary data.</text>
</comment>
<keyword evidence="4" id="KW-0663">Pyridoxal phosphate</keyword>
<reference evidence="9 10" key="1">
    <citation type="submission" date="2017-06" db="EMBL/GenBank/DDBJ databases">
        <title>Draft Genome Sequence of Natranaerobius trueperi halophilic, alkalithermophilic bacteria from soda lakes.</title>
        <authorList>
            <person name="Zhao B."/>
        </authorList>
    </citation>
    <scope>NUCLEOTIDE SEQUENCE [LARGE SCALE GENOMIC DNA]</scope>
    <source>
        <strain evidence="9 10">DSM 18760</strain>
    </source>
</reference>
<evidence type="ECO:0000259" key="8">
    <source>
        <dbReference type="Pfam" id="PF00266"/>
    </source>
</evidence>
<dbReference type="SUPFAM" id="SSF53383">
    <property type="entry name" value="PLP-dependent transferases"/>
    <property type="match status" value="1"/>
</dbReference>
<keyword evidence="5" id="KW-0408">Iron</keyword>
<name>A0A226C3F2_9FIRM</name>
<evidence type="ECO:0000313" key="9">
    <source>
        <dbReference type="EMBL" id="OWZ84940.1"/>
    </source>
</evidence>
<proteinExistence type="inferred from homology"/>
<dbReference type="InterPro" id="IPR015422">
    <property type="entry name" value="PyrdxlP-dep_Trfase_small"/>
</dbReference>
<dbReference type="PANTHER" id="PTHR11601:SF50">
    <property type="entry name" value="CYSTEINE DESULFURASE ISCS 2-RELATED"/>
    <property type="match status" value="1"/>
</dbReference>
<evidence type="ECO:0000313" key="10">
    <source>
        <dbReference type="Proteomes" id="UP000214588"/>
    </source>
</evidence>
<dbReference type="OrthoDB" id="9808002at2"/>
<dbReference type="PROSITE" id="PS00595">
    <property type="entry name" value="AA_TRANSFER_CLASS_5"/>
    <property type="match status" value="1"/>
</dbReference>
<evidence type="ECO:0000256" key="6">
    <source>
        <dbReference type="ARBA" id="ARBA00023014"/>
    </source>
</evidence>
<dbReference type="Gene3D" id="3.90.1150.10">
    <property type="entry name" value="Aspartate Aminotransferase, domain 1"/>
    <property type="match status" value="1"/>
</dbReference>
<evidence type="ECO:0000256" key="5">
    <source>
        <dbReference type="ARBA" id="ARBA00023004"/>
    </source>
</evidence>
<keyword evidence="3" id="KW-0479">Metal-binding</keyword>
<dbReference type="Pfam" id="PF00266">
    <property type="entry name" value="Aminotran_5"/>
    <property type="match status" value="1"/>
</dbReference>
<evidence type="ECO:0000256" key="1">
    <source>
        <dbReference type="ARBA" id="ARBA00001933"/>
    </source>
</evidence>
<evidence type="ECO:0000256" key="2">
    <source>
        <dbReference type="ARBA" id="ARBA00006490"/>
    </source>
</evidence>
<gene>
    <name evidence="9" type="ORF">CDO51_00610</name>
</gene>
<comment type="similarity">
    <text evidence="2">Belongs to the class-V pyridoxal-phosphate-dependent aminotransferase family. NifS/IscS subfamily.</text>
</comment>
<accession>A0A226C3F2</accession>
<keyword evidence="10" id="KW-1185">Reference proteome</keyword>
<dbReference type="AlphaFoldDB" id="A0A226C3F2"/>
<dbReference type="InterPro" id="IPR020578">
    <property type="entry name" value="Aminotrans_V_PyrdxlP_BS"/>
</dbReference>
<dbReference type="GO" id="GO:0051536">
    <property type="term" value="F:iron-sulfur cluster binding"/>
    <property type="evidence" value="ECO:0007669"/>
    <property type="project" value="UniProtKB-KW"/>
</dbReference>
<dbReference type="InterPro" id="IPR000192">
    <property type="entry name" value="Aminotrans_V_dom"/>
</dbReference>
<dbReference type="EMBL" id="NIQC01000001">
    <property type="protein sequence ID" value="OWZ84940.1"/>
    <property type="molecule type" value="Genomic_DNA"/>
</dbReference>
<dbReference type="InterPro" id="IPR015424">
    <property type="entry name" value="PyrdxlP-dep_Trfase"/>
</dbReference>
<sequence>MQVYLDNSATTQVDKEVADIIYKVMTEKFGNPSSLHSFGVNAEDNVQKVRKFMKKVVKSQNGDFIFTSGGTEANNLAIRGTAYRKKRMGDHLITSQVEHPSVIEVFKQLEAEGYRVSYLPVDENGRVDPRDLQSELTKNTTLVSVQTVNNEVGTMQPIAELGKVIRESGYNIVFHTDAVQAIGKIDLDPEKWGVHLLSVSAHKFHGPKGIGGLYISPDTMITPQLIGGGQERDIRPGTENVQGIVGLGKALEKAIKNKNQFEKITEYKLKAYKQLKEQLGDELLVLGPDPKKTDKSAPHILAIAFPDINGEVIVHGLEQKGVYVSTGSACSSNKDSESQVLLAMSTSKRYVSGAIRLSFSYKTTEKELEYATEQIIKTYNELKSYGR</sequence>
<keyword evidence="6" id="KW-0411">Iron-sulfur</keyword>
<dbReference type="Gene3D" id="3.40.640.10">
    <property type="entry name" value="Type I PLP-dependent aspartate aminotransferase-like (Major domain)"/>
    <property type="match status" value="1"/>
</dbReference>
<dbReference type="GO" id="GO:0046872">
    <property type="term" value="F:metal ion binding"/>
    <property type="evidence" value="ECO:0007669"/>
    <property type="project" value="UniProtKB-KW"/>
</dbReference>
<dbReference type="InterPro" id="IPR015421">
    <property type="entry name" value="PyrdxlP-dep_Trfase_major"/>
</dbReference>
<dbReference type="PANTHER" id="PTHR11601">
    <property type="entry name" value="CYSTEINE DESULFURYLASE FAMILY MEMBER"/>
    <property type="match status" value="1"/>
</dbReference>
<dbReference type="Proteomes" id="UP000214588">
    <property type="component" value="Unassembled WGS sequence"/>
</dbReference>
<evidence type="ECO:0000256" key="4">
    <source>
        <dbReference type="ARBA" id="ARBA00022898"/>
    </source>
</evidence>
<dbReference type="RefSeq" id="WP_089022364.1">
    <property type="nucleotide sequence ID" value="NZ_NIQC01000001.1"/>
</dbReference>
<dbReference type="Gene3D" id="1.10.260.50">
    <property type="match status" value="1"/>
</dbReference>
<protein>
    <submittedName>
        <fullName evidence="9">Cysteine desulfurase NifS</fullName>
    </submittedName>
</protein>